<name>A0ABZ2QN14_9ACTN</name>
<dbReference type="InterPro" id="IPR039422">
    <property type="entry name" value="MarR/SlyA-like"/>
</dbReference>
<dbReference type="SUPFAM" id="SSF46785">
    <property type="entry name" value="Winged helix' DNA-binding domain"/>
    <property type="match status" value="1"/>
</dbReference>
<evidence type="ECO:0000313" key="3">
    <source>
        <dbReference type="EMBL" id="WXK76449.1"/>
    </source>
</evidence>
<dbReference type="Pfam" id="PF12802">
    <property type="entry name" value="MarR_2"/>
    <property type="match status" value="1"/>
</dbReference>
<organism evidence="3 4">
    <name type="scientific">Streptomyces sirii</name>
    <dbReference type="NCBI Taxonomy" id="3127701"/>
    <lineage>
        <taxon>Bacteria</taxon>
        <taxon>Bacillati</taxon>
        <taxon>Actinomycetota</taxon>
        <taxon>Actinomycetes</taxon>
        <taxon>Kitasatosporales</taxon>
        <taxon>Streptomycetaceae</taxon>
        <taxon>Streptomyces</taxon>
    </lineage>
</organism>
<evidence type="ECO:0000259" key="2">
    <source>
        <dbReference type="PROSITE" id="PS50995"/>
    </source>
</evidence>
<feature type="compositionally biased region" description="Low complexity" evidence="1">
    <location>
        <begin position="153"/>
        <end position="167"/>
    </location>
</feature>
<reference evidence="3 4" key="1">
    <citation type="submission" date="2024-03" db="EMBL/GenBank/DDBJ databases">
        <title>The complete genome of Streptomyces sirii sp.nov.</title>
        <authorList>
            <person name="Zakalyukina Y.V."/>
            <person name="Belik A.R."/>
            <person name="Biryukov M.V."/>
            <person name="Baturina O.A."/>
            <person name="Kabilov M.R."/>
        </authorList>
    </citation>
    <scope>NUCLEOTIDE SEQUENCE [LARGE SCALE GENOMIC DNA]</scope>
    <source>
        <strain evidence="3 4">BP-8</strain>
    </source>
</reference>
<dbReference type="InterPro" id="IPR036390">
    <property type="entry name" value="WH_DNA-bd_sf"/>
</dbReference>
<evidence type="ECO:0000256" key="1">
    <source>
        <dbReference type="SAM" id="MobiDB-lite"/>
    </source>
</evidence>
<dbReference type="InterPro" id="IPR036388">
    <property type="entry name" value="WH-like_DNA-bd_sf"/>
</dbReference>
<dbReference type="RefSeq" id="WP_399147709.1">
    <property type="nucleotide sequence ID" value="NZ_CP147982.1"/>
</dbReference>
<gene>
    <name evidence="3" type="ORF">WAB15_10870</name>
</gene>
<dbReference type="InterPro" id="IPR000835">
    <property type="entry name" value="HTH_MarR-typ"/>
</dbReference>
<keyword evidence="4" id="KW-1185">Reference proteome</keyword>
<protein>
    <submittedName>
        <fullName evidence="3">MarR family transcriptional regulator</fullName>
    </submittedName>
</protein>
<sequence length="173" mass="18751">MSDEQRDTLLRQHADSYRGYVTATVLHGQAAADALGQHPTDLYALHALDLAGPLTTGALAERIGLSQSATTRLVDRLVRAGRARRTTDPEDRRRVLVEPLPLPPEEDEAAFGPARRRMAEVFGAFSEDELRVLFRYFAAAAPALRDATAETKGLPAPGAGAGPATAQGRRRRR</sequence>
<dbReference type="PANTHER" id="PTHR33164">
    <property type="entry name" value="TRANSCRIPTIONAL REGULATOR, MARR FAMILY"/>
    <property type="match status" value="1"/>
</dbReference>
<proteinExistence type="predicted"/>
<dbReference type="PROSITE" id="PS50995">
    <property type="entry name" value="HTH_MARR_2"/>
    <property type="match status" value="1"/>
</dbReference>
<feature type="domain" description="HTH marR-type" evidence="2">
    <location>
        <begin position="6"/>
        <end position="142"/>
    </location>
</feature>
<evidence type="ECO:0000313" key="4">
    <source>
        <dbReference type="Proteomes" id="UP001626628"/>
    </source>
</evidence>
<dbReference type="Proteomes" id="UP001626628">
    <property type="component" value="Chromosome"/>
</dbReference>
<dbReference type="EMBL" id="CP147982">
    <property type="protein sequence ID" value="WXK76449.1"/>
    <property type="molecule type" value="Genomic_DNA"/>
</dbReference>
<dbReference type="SMART" id="SM00347">
    <property type="entry name" value="HTH_MARR"/>
    <property type="match status" value="1"/>
</dbReference>
<dbReference type="Gene3D" id="1.10.10.10">
    <property type="entry name" value="Winged helix-like DNA-binding domain superfamily/Winged helix DNA-binding domain"/>
    <property type="match status" value="1"/>
</dbReference>
<dbReference type="PANTHER" id="PTHR33164:SF106">
    <property type="entry name" value="TRANSCRIPTIONAL REGULATORY PROTEIN"/>
    <property type="match status" value="1"/>
</dbReference>
<accession>A0ABZ2QN14</accession>
<feature type="region of interest" description="Disordered" evidence="1">
    <location>
        <begin position="149"/>
        <end position="173"/>
    </location>
</feature>